<proteinExistence type="predicted"/>
<comment type="caution">
    <text evidence="1">The sequence shown here is derived from an EMBL/GenBank/DDBJ whole genome shotgun (WGS) entry which is preliminary data.</text>
</comment>
<protein>
    <submittedName>
        <fullName evidence="1">Sorting nexin</fullName>
    </submittedName>
</protein>
<organism evidence="1 2">
    <name type="scientific">Holotrichia oblita</name>
    <name type="common">Chafer beetle</name>
    <dbReference type="NCBI Taxonomy" id="644536"/>
    <lineage>
        <taxon>Eukaryota</taxon>
        <taxon>Metazoa</taxon>
        <taxon>Ecdysozoa</taxon>
        <taxon>Arthropoda</taxon>
        <taxon>Hexapoda</taxon>
        <taxon>Insecta</taxon>
        <taxon>Pterygota</taxon>
        <taxon>Neoptera</taxon>
        <taxon>Endopterygota</taxon>
        <taxon>Coleoptera</taxon>
        <taxon>Polyphaga</taxon>
        <taxon>Scarabaeiformia</taxon>
        <taxon>Scarabaeidae</taxon>
        <taxon>Melolonthinae</taxon>
        <taxon>Holotrichia</taxon>
    </lineage>
</organism>
<sequence length="673" mass="76735">MISDPDYINQAIVWLCLRDVPLPSDIFLTTLRLTDNCDELKYTKEMVVKEIQVVRSRDSGGDSDLSIKQQLSSLMYVLKLVDNRLTKVSNVEITDSLSTTDYIIPLENIKVDLPLNVILVNNVALSYFIDYVSSHGIHACLFFYLNIEGWKISVEQQLSDMQINKLKGLSENTSAVYENIRTTATNLYDQYLGDKREQKIDIAPTLVHKLYFKIKNVSEIPSELWFDDIQMALFDKLKTGEEYLPSFKQSHIYLKLLEELDLVQQQAEEDAISIGSLECTDDETLKIKENNPGDGCPTKNLKLGGVENFLTIESSDKSLKHVRSLSDVTDFSRSKYDIIEANRDANVCKPLQNNGCVVDKIEGKEKDQKTGDFTLNVDIIQTGVINEKGKAFGVYALHVSKQYVTGYIEEWHIYRRYSDFYDLHIKIKDRFPDLSKLTFPGKKTFHNTDRAVLERRMRMLGSYMHTLCKDSIINTHGGLKGLLMTFLEQGEYDRANSGGPISHTIDTLVNPLKSGMKTIKNMPEQIINTVDEVVEGLNKVFHSKQGPKSLEASKLGASIDPESDDNIPLRIMLLLMDEVFDLKSKNQWLRRRIVTLLRQIVRTMFGDIVNRRILDYVSFITSPKNVAHYLHIFKQSFWPNGVKAEKKPERDDGIKSRTRVAAKIALLSCQSGK</sequence>
<name>A0ACB9TEB9_HOLOL</name>
<dbReference type="Proteomes" id="UP001056778">
    <property type="component" value="Chromosome 3"/>
</dbReference>
<keyword evidence="2" id="KW-1185">Reference proteome</keyword>
<evidence type="ECO:0000313" key="1">
    <source>
        <dbReference type="EMBL" id="KAI4465151.1"/>
    </source>
</evidence>
<reference evidence="1" key="1">
    <citation type="submission" date="2022-04" db="EMBL/GenBank/DDBJ databases">
        <title>Chromosome-scale genome assembly of Holotrichia oblita Faldermann.</title>
        <authorList>
            <person name="Rongchong L."/>
        </authorList>
    </citation>
    <scope>NUCLEOTIDE SEQUENCE</scope>
    <source>
        <strain evidence="1">81SQS9</strain>
    </source>
</reference>
<accession>A0ACB9TEB9</accession>
<gene>
    <name evidence="1" type="ORF">MML48_3g00003284</name>
</gene>
<evidence type="ECO:0000313" key="2">
    <source>
        <dbReference type="Proteomes" id="UP001056778"/>
    </source>
</evidence>
<dbReference type="EMBL" id="CM043017">
    <property type="protein sequence ID" value="KAI4465151.1"/>
    <property type="molecule type" value="Genomic_DNA"/>
</dbReference>